<dbReference type="Proteomes" id="UP000323454">
    <property type="component" value="Unassembled WGS sequence"/>
</dbReference>
<dbReference type="EMBL" id="VUOB01000073">
    <property type="protein sequence ID" value="KAA2252698.1"/>
    <property type="molecule type" value="Genomic_DNA"/>
</dbReference>
<gene>
    <name evidence="2" type="ORF">F0L68_34860</name>
</gene>
<proteinExistence type="predicted"/>
<dbReference type="Gene3D" id="3.10.180.10">
    <property type="entry name" value="2,3-Dihydroxybiphenyl 1,2-Dioxygenase, domain 1"/>
    <property type="match status" value="2"/>
</dbReference>
<sequence length="271" mass="29785">MTTALPGSPCWVELATSDLSASTRFYESVFGWEYEPRRDAEGVEYTVATLFGEPVAGLRHYPGEILDWTLYLAVEDLDTSIRTVRRFGGHVIEPRPHQVPGVGAKVLIDDPSGATVGLCQPAADWGFTAGVPGALVWVEFVTRKATLADRFFGRLFEFEQQQYGDGRTVDYVVWSVGGDSVVGRVRMAEGTPVDVPPRWIAHFAVDPDLGFDETLNRARRLGARLRFKPYTSSLGRVAVLSDPVGTRFAIIDPALADDWDLGSAADDPYDD</sequence>
<keyword evidence="3" id="KW-1185">Reference proteome</keyword>
<organism evidence="2 3">
    <name type="scientific">Solihabitans fulvus</name>
    <dbReference type="NCBI Taxonomy" id="1892852"/>
    <lineage>
        <taxon>Bacteria</taxon>
        <taxon>Bacillati</taxon>
        <taxon>Actinomycetota</taxon>
        <taxon>Actinomycetes</taxon>
        <taxon>Pseudonocardiales</taxon>
        <taxon>Pseudonocardiaceae</taxon>
        <taxon>Solihabitans</taxon>
    </lineage>
</organism>
<dbReference type="AlphaFoldDB" id="A0A5B2WNW7"/>
<evidence type="ECO:0000259" key="1">
    <source>
        <dbReference type="PROSITE" id="PS51819"/>
    </source>
</evidence>
<feature type="domain" description="VOC" evidence="1">
    <location>
        <begin position="8"/>
        <end position="121"/>
    </location>
</feature>
<dbReference type="SUPFAM" id="SSF54593">
    <property type="entry name" value="Glyoxalase/Bleomycin resistance protein/Dihydroxybiphenyl dioxygenase"/>
    <property type="match status" value="2"/>
</dbReference>
<reference evidence="2 3" key="1">
    <citation type="submission" date="2019-09" db="EMBL/GenBank/DDBJ databases">
        <title>Goodfellowia gen. nov., a new genus of the Pseudonocardineae related to Actinoalloteichus, containing Goodfellowia coeruleoviolacea gen. nov., comb. nov. gen. nov., comb. nov.</title>
        <authorList>
            <person name="Labeda D."/>
        </authorList>
    </citation>
    <scope>NUCLEOTIDE SEQUENCE [LARGE SCALE GENOMIC DNA]</scope>
    <source>
        <strain evidence="2 3">AN110305</strain>
    </source>
</reference>
<name>A0A5B2WNW7_9PSEU</name>
<comment type="caution">
    <text evidence="2">The sequence shown here is derived from an EMBL/GenBank/DDBJ whole genome shotgun (WGS) entry which is preliminary data.</text>
</comment>
<dbReference type="InterPro" id="IPR029068">
    <property type="entry name" value="Glyas_Bleomycin-R_OHBP_Dase"/>
</dbReference>
<dbReference type="RefSeq" id="WP_149854153.1">
    <property type="nucleotide sequence ID" value="NZ_VUOB01000073.1"/>
</dbReference>
<dbReference type="PANTHER" id="PTHR33993">
    <property type="entry name" value="GLYOXALASE-RELATED"/>
    <property type="match status" value="1"/>
</dbReference>
<dbReference type="InterPro" id="IPR041581">
    <property type="entry name" value="Glyoxalase_6"/>
</dbReference>
<dbReference type="CDD" id="cd07247">
    <property type="entry name" value="SgaA_N_like"/>
    <property type="match status" value="1"/>
</dbReference>
<dbReference type="InterPro" id="IPR052164">
    <property type="entry name" value="Anthracycline_SecMetBiosynth"/>
</dbReference>
<dbReference type="OrthoDB" id="9793039at2"/>
<dbReference type="PANTHER" id="PTHR33993:SF14">
    <property type="entry name" value="GB|AAF24581.1"/>
    <property type="match status" value="1"/>
</dbReference>
<evidence type="ECO:0000313" key="2">
    <source>
        <dbReference type="EMBL" id="KAA2252698.1"/>
    </source>
</evidence>
<evidence type="ECO:0000313" key="3">
    <source>
        <dbReference type="Proteomes" id="UP000323454"/>
    </source>
</evidence>
<dbReference type="Pfam" id="PF18029">
    <property type="entry name" value="Glyoxalase_6"/>
    <property type="match status" value="1"/>
</dbReference>
<dbReference type="InterPro" id="IPR037523">
    <property type="entry name" value="VOC_core"/>
</dbReference>
<accession>A0A5B2WNW7</accession>
<protein>
    <submittedName>
        <fullName evidence="2">VOC family protein</fullName>
    </submittedName>
</protein>
<reference evidence="2 3" key="2">
    <citation type="submission" date="2019-09" db="EMBL/GenBank/DDBJ databases">
        <authorList>
            <person name="Jin C."/>
        </authorList>
    </citation>
    <scope>NUCLEOTIDE SEQUENCE [LARGE SCALE GENOMIC DNA]</scope>
    <source>
        <strain evidence="2 3">AN110305</strain>
    </source>
</reference>
<dbReference type="PROSITE" id="PS51819">
    <property type="entry name" value="VOC"/>
    <property type="match status" value="1"/>
</dbReference>